<evidence type="ECO:0000313" key="2">
    <source>
        <dbReference type="Proteomes" id="UP001187192"/>
    </source>
</evidence>
<dbReference type="Proteomes" id="UP001187192">
    <property type="component" value="Unassembled WGS sequence"/>
</dbReference>
<keyword evidence="2" id="KW-1185">Reference proteome</keyword>
<dbReference type="AlphaFoldDB" id="A0AA88J3Y0"/>
<accession>A0AA88J3Y0</accession>
<organism evidence="1 2">
    <name type="scientific">Ficus carica</name>
    <name type="common">Common fig</name>
    <dbReference type="NCBI Taxonomy" id="3494"/>
    <lineage>
        <taxon>Eukaryota</taxon>
        <taxon>Viridiplantae</taxon>
        <taxon>Streptophyta</taxon>
        <taxon>Embryophyta</taxon>
        <taxon>Tracheophyta</taxon>
        <taxon>Spermatophyta</taxon>
        <taxon>Magnoliopsida</taxon>
        <taxon>eudicotyledons</taxon>
        <taxon>Gunneridae</taxon>
        <taxon>Pentapetalae</taxon>
        <taxon>rosids</taxon>
        <taxon>fabids</taxon>
        <taxon>Rosales</taxon>
        <taxon>Moraceae</taxon>
        <taxon>Ficeae</taxon>
        <taxon>Ficus</taxon>
    </lineage>
</organism>
<reference evidence="1" key="1">
    <citation type="submission" date="2023-07" db="EMBL/GenBank/DDBJ databases">
        <title>draft genome sequence of fig (Ficus carica).</title>
        <authorList>
            <person name="Takahashi T."/>
            <person name="Nishimura K."/>
        </authorList>
    </citation>
    <scope>NUCLEOTIDE SEQUENCE</scope>
</reference>
<protein>
    <submittedName>
        <fullName evidence="1">Uncharacterized protein</fullName>
    </submittedName>
</protein>
<name>A0AA88J3Y0_FICCA</name>
<comment type="caution">
    <text evidence="1">The sequence shown here is derived from an EMBL/GenBank/DDBJ whole genome shotgun (WGS) entry which is preliminary data.</text>
</comment>
<evidence type="ECO:0000313" key="1">
    <source>
        <dbReference type="EMBL" id="GMN62149.1"/>
    </source>
</evidence>
<dbReference type="EMBL" id="BTGU01000124">
    <property type="protein sequence ID" value="GMN62149.1"/>
    <property type="molecule type" value="Genomic_DNA"/>
</dbReference>
<proteinExistence type="predicted"/>
<sequence length="40" mass="4078">MFSPALHMAAAPIPGIAAPAHEHSSAVALPLQSNRHYSAG</sequence>
<gene>
    <name evidence="1" type="ORF">TIFTF001_031232</name>
</gene>